<evidence type="ECO:0000313" key="3">
    <source>
        <dbReference type="EMBL" id="KFI70496.1"/>
    </source>
</evidence>
<dbReference type="AlphaFoldDB" id="A0A087BHJ6"/>
<accession>A0A087BHJ6</accession>
<dbReference type="InterPro" id="IPR054612">
    <property type="entry name" value="Phage_capsid-like_C"/>
</dbReference>
<comment type="caution">
    <text evidence="3">The sequence shown here is derived from an EMBL/GenBank/DDBJ whole genome shotgun (WGS) entry which is preliminary data.</text>
</comment>
<dbReference type="Gene3D" id="3.30.2400.10">
    <property type="entry name" value="Major capsid protein gp5"/>
    <property type="match status" value="1"/>
</dbReference>
<dbReference type="EMBL" id="JGZA01000013">
    <property type="protein sequence ID" value="KFI70496.1"/>
    <property type="molecule type" value="Genomic_DNA"/>
</dbReference>
<dbReference type="InterPro" id="IPR024455">
    <property type="entry name" value="Phage_capsid"/>
</dbReference>
<dbReference type="Pfam" id="PF05065">
    <property type="entry name" value="Phage_capsid"/>
    <property type="match status" value="1"/>
</dbReference>
<protein>
    <submittedName>
        <fullName evidence="3">Phage major capsid protein, HK97</fullName>
    </submittedName>
</protein>
<evidence type="ECO:0000256" key="1">
    <source>
        <dbReference type="ARBA" id="ARBA00004328"/>
    </source>
</evidence>
<dbReference type="Proteomes" id="UP000029024">
    <property type="component" value="Unassembled WGS sequence"/>
</dbReference>
<feature type="domain" description="Phage capsid-like C-terminal" evidence="2">
    <location>
        <begin position="12"/>
        <end position="298"/>
    </location>
</feature>
<proteinExistence type="predicted"/>
<evidence type="ECO:0000313" key="4">
    <source>
        <dbReference type="Proteomes" id="UP000029024"/>
    </source>
</evidence>
<dbReference type="Gene3D" id="3.30.2320.10">
    <property type="entry name" value="hypothetical protein PF0899 domain"/>
    <property type="match status" value="1"/>
</dbReference>
<gene>
    <name evidence="3" type="ORF">BLSS_1793</name>
</gene>
<dbReference type="NCBIfam" id="TIGR01554">
    <property type="entry name" value="major_cap_HK97"/>
    <property type="match status" value="1"/>
</dbReference>
<dbReference type="SUPFAM" id="SSF56563">
    <property type="entry name" value="Major capsid protein gp5"/>
    <property type="match status" value="1"/>
</dbReference>
<comment type="subcellular location">
    <subcellularLocation>
        <location evidence="1">Virion</location>
    </subcellularLocation>
</comment>
<name>A0A087BHJ6_BIFLN</name>
<sequence>MTALDLSRSTSGVYLTPEQSNEIWTDVLKQSAVTQLATGVKLPGSGMEYDTLGDMSAAKWVGETDEKPVDKPTIGSRVMKPFKVAKIVPVSEEFVRDKSALWSRIKEKAAQSIAQTIDQTFLTGLITAPSTENMDTLKDAQTVSIGSGKYADFAKIATTVLTNDGDLNGIALSPHGLAKVLEATDANGHPLLVPSQSTEIGTLFGARIVKSPWGHVPEIKADSAHNISAAKEVFGVAGDWTNAMYGTVEGIKMKISDQATINDGGKQINLWQRNMIAFLVEAEIGFIVRDKKKFAVITA</sequence>
<evidence type="ECO:0000259" key="2">
    <source>
        <dbReference type="Pfam" id="PF05065"/>
    </source>
</evidence>
<dbReference type="RefSeq" id="WP_032683669.1">
    <property type="nucleotide sequence ID" value="NZ_JGZA01000013.1"/>
</dbReference>
<reference evidence="3 4" key="1">
    <citation type="submission" date="2014-03" db="EMBL/GenBank/DDBJ databases">
        <title>Genomics of Bifidobacteria.</title>
        <authorList>
            <person name="Ventura M."/>
            <person name="Milani C."/>
            <person name="Lugli G.A."/>
        </authorList>
    </citation>
    <scope>NUCLEOTIDE SEQUENCE [LARGE SCALE GENOMIC DNA]</scope>
    <source>
        <strain evidence="3 4">LMG 21814</strain>
    </source>
</reference>
<organism evidence="3 4">
    <name type="scientific">Bifidobacterium longum subsp. suis</name>
    <dbReference type="NCBI Taxonomy" id="1695"/>
    <lineage>
        <taxon>Bacteria</taxon>
        <taxon>Bacillati</taxon>
        <taxon>Actinomycetota</taxon>
        <taxon>Actinomycetes</taxon>
        <taxon>Bifidobacteriales</taxon>
        <taxon>Bifidobacteriaceae</taxon>
        <taxon>Bifidobacterium</taxon>
    </lineage>
</organism>